<feature type="compositionally biased region" description="Low complexity" evidence="1">
    <location>
        <begin position="456"/>
        <end position="466"/>
    </location>
</feature>
<dbReference type="Proteomes" id="UP000199341">
    <property type="component" value="Unassembled WGS sequence"/>
</dbReference>
<dbReference type="InterPro" id="IPR006311">
    <property type="entry name" value="TAT_signal"/>
</dbReference>
<organism evidence="5 6">
    <name type="scientific">Actinacidiphila guanduensis</name>
    <dbReference type="NCBI Taxonomy" id="310781"/>
    <lineage>
        <taxon>Bacteria</taxon>
        <taxon>Bacillati</taxon>
        <taxon>Actinomycetota</taxon>
        <taxon>Actinomycetes</taxon>
        <taxon>Kitasatosporales</taxon>
        <taxon>Streptomycetaceae</taxon>
        <taxon>Actinacidiphila</taxon>
    </lineage>
</organism>
<evidence type="ECO:0000256" key="1">
    <source>
        <dbReference type="SAM" id="MobiDB-lite"/>
    </source>
</evidence>
<dbReference type="EMBL" id="FNIE01000006">
    <property type="protein sequence ID" value="SDN86356.1"/>
    <property type="molecule type" value="Genomic_DNA"/>
</dbReference>
<dbReference type="PROSITE" id="PS51318">
    <property type="entry name" value="TAT"/>
    <property type="match status" value="1"/>
</dbReference>
<name>A0A1H0EVM3_9ACTN</name>
<feature type="transmembrane region" description="Helical" evidence="2">
    <location>
        <begin position="506"/>
        <end position="524"/>
    </location>
</feature>
<dbReference type="InterPro" id="IPR001434">
    <property type="entry name" value="OmcB-like_DUF11"/>
</dbReference>
<evidence type="ECO:0000256" key="3">
    <source>
        <dbReference type="SAM" id="SignalP"/>
    </source>
</evidence>
<feature type="region of interest" description="Disordered" evidence="1">
    <location>
        <begin position="420"/>
        <end position="496"/>
    </location>
</feature>
<evidence type="ECO:0000256" key="2">
    <source>
        <dbReference type="SAM" id="Phobius"/>
    </source>
</evidence>
<dbReference type="NCBIfam" id="TIGR01167">
    <property type="entry name" value="LPXTG_anchor"/>
    <property type="match status" value="1"/>
</dbReference>
<dbReference type="OrthoDB" id="3967140at2"/>
<feature type="chain" id="PRO_5011609686" evidence="3">
    <location>
        <begin position="33"/>
        <end position="533"/>
    </location>
</feature>
<keyword evidence="2" id="KW-0472">Membrane</keyword>
<sequence length="533" mass="53509">MRNRTWRRWAAATAAAAAALLGGALTAVPAHADTGPTLQLTATNPVGLALPPDDEGQISWGLDTQGDTIHDVSVTVDITGISSFADTSDGYCTAGLCTFTHDEVDGHGTGGIVDIKAKSGAHLGDTGTAVITGTASDATLKSYTVKVTVGQVGLVVGARTQLEDVTPGGTVSAPLTVANTGSLTSTGVDYRFAISPGLSFAQHYANCAYGTAVVDDSWGQTVEDAVCHFDTPLEPGKKYALSTPLKLKVKDSALFEFLSYQATSTGSAVPSAAKTDGGPTLSLVPDGTAPKSGQTHDEWIIDAENTADLAVTGDTVTAAPGTEATLTATVTNNGPASVDLFTSDDQLSLLVDIPKGTTATKVPSSCGPWTGGGKGEPALGAPQYICDLDQPFDAGHTEKLTFTVKVDADAPATTTGEVVPQLAYGGRPPYDTDTDNSTGHFTVHVPGGTTTGGSTGSTTAASAGTGNQPGTDSATRTALSGGSTGGSDSGATGSLASTGSNGTMTLLWSGAACLALGSAAFLVVRSRRSRATA</sequence>
<protein>
    <submittedName>
        <fullName evidence="5">LPXTG-motif cell wall anchor domain-containing protein</fullName>
    </submittedName>
</protein>
<evidence type="ECO:0000313" key="6">
    <source>
        <dbReference type="Proteomes" id="UP000199341"/>
    </source>
</evidence>
<proteinExistence type="predicted"/>
<dbReference type="AlphaFoldDB" id="A0A1H0EVM3"/>
<evidence type="ECO:0000313" key="5">
    <source>
        <dbReference type="EMBL" id="SDN86356.1"/>
    </source>
</evidence>
<keyword evidence="2" id="KW-0812">Transmembrane</keyword>
<feature type="domain" description="DUF11" evidence="4">
    <location>
        <begin position="309"/>
        <end position="443"/>
    </location>
</feature>
<keyword evidence="3" id="KW-0732">Signal</keyword>
<dbReference type="RefSeq" id="WP_107408882.1">
    <property type="nucleotide sequence ID" value="NZ_FNIE01000006.1"/>
</dbReference>
<keyword evidence="6" id="KW-1185">Reference proteome</keyword>
<keyword evidence="2" id="KW-1133">Transmembrane helix</keyword>
<reference evidence="5 6" key="1">
    <citation type="submission" date="2016-10" db="EMBL/GenBank/DDBJ databases">
        <authorList>
            <person name="de Groot N.N."/>
        </authorList>
    </citation>
    <scope>NUCLEOTIDE SEQUENCE [LARGE SCALE GENOMIC DNA]</scope>
    <source>
        <strain evidence="5 6">CGMCC 4.2022</strain>
    </source>
</reference>
<dbReference type="Pfam" id="PF01345">
    <property type="entry name" value="DUF11"/>
    <property type="match status" value="1"/>
</dbReference>
<gene>
    <name evidence="5" type="ORF">SAMN05216259_10648</name>
</gene>
<accession>A0A1H0EVM3</accession>
<evidence type="ECO:0000259" key="4">
    <source>
        <dbReference type="Pfam" id="PF01345"/>
    </source>
</evidence>
<feature type="signal peptide" evidence="3">
    <location>
        <begin position="1"/>
        <end position="32"/>
    </location>
</feature>